<evidence type="ECO:0000256" key="1">
    <source>
        <dbReference type="ARBA" id="ARBA00004141"/>
    </source>
</evidence>
<keyword evidence="3" id="KW-0997">Cell inner membrane</keyword>
<proteinExistence type="inferred from homology"/>
<feature type="transmembrane region" description="Helical" evidence="10">
    <location>
        <begin position="148"/>
        <end position="172"/>
    </location>
</feature>
<comment type="similarity">
    <text evidence="10">Belongs to the UbiA prenyltransferase family. Protoheme IX farnesyltransferase subfamily.</text>
</comment>
<comment type="subcellular location">
    <subcellularLocation>
        <location evidence="10">Cell membrane</location>
        <topology evidence="10">Multi-pass membrane protein</topology>
    </subcellularLocation>
    <subcellularLocation>
        <location evidence="1">Membrane</location>
        <topology evidence="1">Multi-pass membrane protein</topology>
    </subcellularLocation>
</comment>
<dbReference type="Proteomes" id="UP000004980">
    <property type="component" value="Unassembled WGS sequence"/>
</dbReference>
<evidence type="ECO:0000256" key="10">
    <source>
        <dbReference type="HAMAP-Rule" id="MF_00154"/>
    </source>
</evidence>
<feature type="transmembrane region" description="Helical" evidence="10">
    <location>
        <begin position="35"/>
        <end position="59"/>
    </location>
</feature>
<sequence>MFRSYLQLTKPGIVVGNLISVTGGFLLASQGNINWFQGFLVTLSVALVVASGCIINNVIDRDIDCLMKRTCKRPTVTGEVSVNAALSCASVLGVSGATLLYCVTPGLLPVCLVLAGLVVYVGLYSLHFKRSSVHGTLIGSFSGAVPPVVGYCSVGGGFDAAALTLLVMFSLWQMPHSYAIAIFRAGDYGSASIPVLPVVRGIPIAKRHIAAYIVAFTGATLALGILGYVGTFYMLVAFFGGVYWFGLAVAGWTTNNDRRWAKEIFFTSIVLISLLSAAMSLDYYRPQASRGSGLQTARNWTSVHRLTAVMTEARQWSLV</sequence>
<dbReference type="RefSeq" id="WP_009770816.1">
    <property type="nucleotide sequence ID" value="NZ_AKAU01000285.1"/>
</dbReference>
<comment type="catalytic activity">
    <reaction evidence="9 10">
        <text>heme b + (2E,6E)-farnesyl diphosphate + H2O = Fe(II)-heme o + diphosphate</text>
        <dbReference type="Rhea" id="RHEA:28070"/>
        <dbReference type="ChEBI" id="CHEBI:15377"/>
        <dbReference type="ChEBI" id="CHEBI:33019"/>
        <dbReference type="ChEBI" id="CHEBI:60344"/>
        <dbReference type="ChEBI" id="CHEBI:60530"/>
        <dbReference type="ChEBI" id="CHEBI:175763"/>
        <dbReference type="EC" id="2.5.1.141"/>
    </reaction>
</comment>
<feature type="transmembrane region" description="Helical" evidence="10">
    <location>
        <begin position="12"/>
        <end position="29"/>
    </location>
</feature>
<comment type="miscellaneous">
    <text evidence="10">Carbon 2 of the heme B porphyrin ring is defined according to the Fischer nomenclature.</text>
</comment>
<dbReference type="EMBL" id="AKAU01000285">
    <property type="protein sequence ID" value="EIM94059.1"/>
    <property type="molecule type" value="Genomic_DNA"/>
</dbReference>
<feature type="transmembrane region" description="Helical" evidence="10">
    <location>
        <begin position="264"/>
        <end position="284"/>
    </location>
</feature>
<dbReference type="Pfam" id="PF01040">
    <property type="entry name" value="UbiA"/>
    <property type="match status" value="1"/>
</dbReference>
<dbReference type="PROSITE" id="PS00943">
    <property type="entry name" value="UBIA"/>
    <property type="match status" value="1"/>
</dbReference>
<organism evidence="11 12">
    <name type="scientific">Paraburkholderia hospita</name>
    <dbReference type="NCBI Taxonomy" id="169430"/>
    <lineage>
        <taxon>Bacteria</taxon>
        <taxon>Pseudomonadati</taxon>
        <taxon>Pseudomonadota</taxon>
        <taxon>Betaproteobacteria</taxon>
        <taxon>Burkholderiales</taxon>
        <taxon>Burkholderiaceae</taxon>
        <taxon>Paraburkholderia</taxon>
    </lineage>
</organism>
<dbReference type="NCBIfam" id="NF003348">
    <property type="entry name" value="PRK04375.1-1"/>
    <property type="match status" value="1"/>
</dbReference>
<keyword evidence="8 10" id="KW-0472">Membrane</keyword>
<keyword evidence="7 10" id="KW-0350">Heme biosynthesis</keyword>
<comment type="function">
    <text evidence="10">Converts heme B (protoheme IX) to heme O by substitution of the vinyl group on carbon 2 of heme B porphyrin ring with a hydroxyethyl farnesyl side group.</text>
</comment>
<keyword evidence="4 10" id="KW-0808">Transferase</keyword>
<feature type="transmembrane region" description="Helical" evidence="10">
    <location>
        <begin position="80"/>
        <end position="101"/>
    </location>
</feature>
<evidence type="ECO:0000256" key="7">
    <source>
        <dbReference type="ARBA" id="ARBA00023133"/>
    </source>
</evidence>
<dbReference type="InterPro" id="IPR000537">
    <property type="entry name" value="UbiA_prenyltransferase"/>
</dbReference>
<evidence type="ECO:0000256" key="9">
    <source>
        <dbReference type="ARBA" id="ARBA00047690"/>
    </source>
</evidence>
<evidence type="ECO:0000256" key="6">
    <source>
        <dbReference type="ARBA" id="ARBA00022989"/>
    </source>
</evidence>
<keyword evidence="6 10" id="KW-1133">Transmembrane helix</keyword>
<accession>A0ABN0F609</accession>
<evidence type="ECO:0000256" key="4">
    <source>
        <dbReference type="ARBA" id="ARBA00022679"/>
    </source>
</evidence>
<feature type="transmembrane region" description="Helical" evidence="10">
    <location>
        <begin position="232"/>
        <end position="252"/>
    </location>
</feature>
<dbReference type="NCBIfam" id="TIGR01473">
    <property type="entry name" value="cyoE_ctaB"/>
    <property type="match status" value="1"/>
</dbReference>
<protein>
    <recommendedName>
        <fullName evidence="10">Protoheme IX farnesyltransferase</fullName>
        <ecNumber evidence="10">2.5.1.141</ecNumber>
    </recommendedName>
    <alternativeName>
        <fullName evidence="10">Heme B farnesyltransferase</fullName>
    </alternativeName>
    <alternativeName>
        <fullName evidence="10">Heme O synthase</fullName>
    </alternativeName>
</protein>
<dbReference type="HAMAP" id="MF_00154">
    <property type="entry name" value="CyoE_CtaB"/>
    <property type="match status" value="1"/>
</dbReference>
<evidence type="ECO:0000256" key="5">
    <source>
        <dbReference type="ARBA" id="ARBA00022692"/>
    </source>
</evidence>
<evidence type="ECO:0000256" key="2">
    <source>
        <dbReference type="ARBA" id="ARBA00022475"/>
    </source>
</evidence>
<reference evidence="11 12" key="1">
    <citation type="journal article" date="2012" name="J. Bacteriol.">
        <title>Draft Genome Sequence of the Soil Bacterium Burkholderia terrae Strain BS001, Which Interacts with Fungal Surface Structures.</title>
        <authorList>
            <person name="Nazir R."/>
            <person name="Hansen M.A."/>
            <person name="Sorensen S."/>
            <person name="van Elsas J.D."/>
        </authorList>
    </citation>
    <scope>NUCLEOTIDE SEQUENCE [LARGE SCALE GENOMIC DNA]</scope>
    <source>
        <strain evidence="11 12">BS001</strain>
    </source>
</reference>
<gene>
    <name evidence="10" type="primary">ctaB</name>
    <name evidence="11" type="ORF">WQE_46309</name>
</gene>
<dbReference type="PANTHER" id="PTHR43448">
    <property type="entry name" value="PROTOHEME IX FARNESYLTRANSFERASE, MITOCHONDRIAL"/>
    <property type="match status" value="1"/>
</dbReference>
<name>A0ABN0F609_9BURK</name>
<feature type="transmembrane region" description="Helical" evidence="10">
    <location>
        <begin position="178"/>
        <end position="197"/>
    </location>
</feature>
<keyword evidence="2 10" id="KW-1003">Cell membrane</keyword>
<dbReference type="CDD" id="cd13957">
    <property type="entry name" value="PT_UbiA_Cox10"/>
    <property type="match status" value="1"/>
</dbReference>
<keyword evidence="5 10" id="KW-0812">Transmembrane</keyword>
<dbReference type="InterPro" id="IPR006369">
    <property type="entry name" value="Protohaem_IX_farnesylTrfase"/>
</dbReference>
<dbReference type="GO" id="GO:0016740">
    <property type="term" value="F:transferase activity"/>
    <property type="evidence" value="ECO:0007669"/>
    <property type="project" value="UniProtKB-KW"/>
</dbReference>
<feature type="transmembrane region" description="Helical" evidence="10">
    <location>
        <begin position="209"/>
        <end position="226"/>
    </location>
</feature>
<evidence type="ECO:0000313" key="11">
    <source>
        <dbReference type="EMBL" id="EIM94059.1"/>
    </source>
</evidence>
<dbReference type="EC" id="2.5.1.141" evidence="10"/>
<evidence type="ECO:0000256" key="8">
    <source>
        <dbReference type="ARBA" id="ARBA00023136"/>
    </source>
</evidence>
<dbReference type="InterPro" id="IPR044878">
    <property type="entry name" value="UbiA_sf"/>
</dbReference>
<dbReference type="PANTHER" id="PTHR43448:SF2">
    <property type="entry name" value="PROTOHEME IX FARNESYLTRANSFERASE, MITOCHONDRIAL"/>
    <property type="match status" value="1"/>
</dbReference>
<dbReference type="Gene3D" id="1.10.357.140">
    <property type="entry name" value="UbiA prenyltransferase"/>
    <property type="match status" value="1"/>
</dbReference>
<comment type="pathway">
    <text evidence="10">Porphyrin-containing compound metabolism; heme O biosynthesis; heme O from protoheme: step 1/1.</text>
</comment>
<comment type="caution">
    <text evidence="11">The sequence shown here is derived from an EMBL/GenBank/DDBJ whole genome shotgun (WGS) entry which is preliminary data.</text>
</comment>
<evidence type="ECO:0000313" key="12">
    <source>
        <dbReference type="Proteomes" id="UP000004980"/>
    </source>
</evidence>
<feature type="transmembrane region" description="Helical" evidence="10">
    <location>
        <begin position="107"/>
        <end position="127"/>
    </location>
</feature>
<dbReference type="InterPro" id="IPR030470">
    <property type="entry name" value="UbiA_prenylTrfase_CS"/>
</dbReference>
<keyword evidence="12" id="KW-1185">Reference proteome</keyword>
<evidence type="ECO:0000256" key="3">
    <source>
        <dbReference type="ARBA" id="ARBA00022519"/>
    </source>
</evidence>